<comment type="caution">
    <text evidence="1">The sequence shown here is derived from an EMBL/GenBank/DDBJ whole genome shotgun (WGS) entry which is preliminary data.</text>
</comment>
<keyword evidence="2" id="KW-1185">Reference proteome</keyword>
<proteinExistence type="predicted"/>
<dbReference type="Proteomes" id="UP000494206">
    <property type="component" value="Unassembled WGS sequence"/>
</dbReference>
<gene>
    <name evidence="1" type="ORF">CBOVIS_LOCUS8269</name>
</gene>
<sequence>MDWITLHRPTLPPPILNLRSATNEIIHVQFHTERTARIRYRPLDFWEWIGLLKTSISQILLEAVLVNYYRSKQSWIPGTIIRRLGSVNYYAEWQGDKWKRHANKLRKRYHTPDKRHQHLPLFADFELNLPAMRKQHQGPAGSIDANRQSNESSRHSSLSEFLPVIFNIEGGDIGAVTRINMTDALINLGALYYDGVMSCAPKANASNPIDDEVLREARAADKILITAVTTQAYNPQNAKTALKFIQQKFTQLSQHIGVDLKKVGHKDRVVNIGGKLAIRATIQDKPQRCQKGIEFFEKAKPAITEIAYIVVRCPDGTTKQI</sequence>
<dbReference type="EMBL" id="CADEPM010000005">
    <property type="protein sequence ID" value="CAB3406158.1"/>
    <property type="molecule type" value="Genomic_DNA"/>
</dbReference>
<evidence type="ECO:0000313" key="2">
    <source>
        <dbReference type="Proteomes" id="UP000494206"/>
    </source>
</evidence>
<dbReference type="OrthoDB" id="8063577at2759"/>
<evidence type="ECO:0000313" key="1">
    <source>
        <dbReference type="EMBL" id="CAB3406158.1"/>
    </source>
</evidence>
<accession>A0A8S1F5U1</accession>
<organism evidence="1 2">
    <name type="scientific">Caenorhabditis bovis</name>
    <dbReference type="NCBI Taxonomy" id="2654633"/>
    <lineage>
        <taxon>Eukaryota</taxon>
        <taxon>Metazoa</taxon>
        <taxon>Ecdysozoa</taxon>
        <taxon>Nematoda</taxon>
        <taxon>Chromadorea</taxon>
        <taxon>Rhabditida</taxon>
        <taxon>Rhabditina</taxon>
        <taxon>Rhabditomorpha</taxon>
        <taxon>Rhabditoidea</taxon>
        <taxon>Rhabditidae</taxon>
        <taxon>Peloderinae</taxon>
        <taxon>Caenorhabditis</taxon>
    </lineage>
</organism>
<reference evidence="1 2" key="1">
    <citation type="submission" date="2020-04" db="EMBL/GenBank/DDBJ databases">
        <authorList>
            <person name="Laetsch R D."/>
            <person name="Stevens L."/>
            <person name="Kumar S."/>
            <person name="Blaxter L. M."/>
        </authorList>
    </citation>
    <scope>NUCLEOTIDE SEQUENCE [LARGE SCALE GENOMIC DNA]</scope>
</reference>
<dbReference type="Pfam" id="PF17619">
    <property type="entry name" value="SCVP"/>
    <property type="match status" value="1"/>
</dbReference>
<dbReference type="AlphaFoldDB" id="A0A8S1F5U1"/>
<dbReference type="InterPro" id="IPR035126">
    <property type="entry name" value="SCVP"/>
</dbReference>
<name>A0A8S1F5U1_9PELO</name>
<protein>
    <submittedName>
        <fullName evidence="1">Uncharacterized protein</fullName>
    </submittedName>
</protein>